<protein>
    <submittedName>
        <fullName evidence="1">Uncharacterized protein</fullName>
    </submittedName>
</protein>
<accession>A0A0C5WT29</accession>
<name>A0A0C5WT29_9GAMM</name>
<evidence type="ECO:0000313" key="2">
    <source>
        <dbReference type="Proteomes" id="UP000032303"/>
    </source>
</evidence>
<evidence type="ECO:0000313" key="1">
    <source>
        <dbReference type="EMBL" id="AJR08194.1"/>
    </source>
</evidence>
<dbReference type="KEGG" id="pgb:H744_2c1516"/>
<sequence>MAMRLSLSSTPIDANESSMIRDVTLAPANQWAKPFVAEVAEIINLLKEYGYDAATLARLTGLQEKKLSDWMSRYKREPENISDIPYPCWCFLTALAGRPNIQNNGQPIDVDARKVMRAFKPTAFKNKTQFEMPTEKEFKRVIGDNTFTGITIDGLCETFQWKPAQLAESMVKGTLPFLNWCLILMLCGFNIQKMLLNQHEGDISLDESAG</sequence>
<gene>
    <name evidence="1" type="ORF">H744_2c1516</name>
</gene>
<dbReference type="EMBL" id="CP005974">
    <property type="protein sequence ID" value="AJR08194.1"/>
    <property type="molecule type" value="Genomic_DNA"/>
</dbReference>
<dbReference type="HOGENOM" id="CLU_1426808_0_0_6"/>
<organism evidence="1 2">
    <name type="scientific">Photobacterium gaetbulicola Gung47</name>
    <dbReference type="NCBI Taxonomy" id="658445"/>
    <lineage>
        <taxon>Bacteria</taxon>
        <taxon>Pseudomonadati</taxon>
        <taxon>Pseudomonadota</taxon>
        <taxon>Gammaproteobacteria</taxon>
        <taxon>Vibrionales</taxon>
        <taxon>Vibrionaceae</taxon>
        <taxon>Photobacterium</taxon>
    </lineage>
</organism>
<keyword evidence="2" id="KW-1185">Reference proteome</keyword>
<dbReference type="AlphaFoldDB" id="A0A0C5WT29"/>
<proteinExistence type="predicted"/>
<dbReference type="PATRIC" id="fig|658445.3.peg.3431"/>
<dbReference type="Proteomes" id="UP000032303">
    <property type="component" value="Chromosome 2"/>
</dbReference>
<reference evidence="1 2" key="1">
    <citation type="submission" date="2013-05" db="EMBL/GenBank/DDBJ databases">
        <title>Complete genome sequence of the lipase-producing bacterium Photobacterium gaetbulicola Gung47.</title>
        <authorList>
            <person name="Kim Y.-O."/>
        </authorList>
    </citation>
    <scope>NUCLEOTIDE SEQUENCE [LARGE SCALE GENOMIC DNA]</scope>
    <source>
        <strain evidence="1 2">Gung47</strain>
    </source>
</reference>